<dbReference type="InterPro" id="IPR025411">
    <property type="entry name" value="DUF4136"/>
</dbReference>
<dbReference type="Pfam" id="PF13590">
    <property type="entry name" value="DUF4136"/>
    <property type="match status" value="1"/>
</dbReference>
<evidence type="ECO:0000313" key="3">
    <source>
        <dbReference type="EMBL" id="MEL0658602.1"/>
    </source>
</evidence>
<dbReference type="PROSITE" id="PS51257">
    <property type="entry name" value="PROKAR_LIPOPROTEIN"/>
    <property type="match status" value="1"/>
</dbReference>
<comment type="caution">
    <text evidence="3">The sequence shown here is derived from an EMBL/GenBank/DDBJ whole genome shotgun (WGS) entry which is preliminary data.</text>
</comment>
<proteinExistence type="predicted"/>
<dbReference type="Gene3D" id="3.30.160.670">
    <property type="match status" value="1"/>
</dbReference>
<gene>
    <name evidence="3" type="ORF">V6255_05545</name>
</gene>
<organism evidence="3 4">
    <name type="scientific">Psychromonas arctica</name>
    <dbReference type="NCBI Taxonomy" id="168275"/>
    <lineage>
        <taxon>Bacteria</taxon>
        <taxon>Pseudomonadati</taxon>
        <taxon>Pseudomonadota</taxon>
        <taxon>Gammaproteobacteria</taxon>
        <taxon>Alteromonadales</taxon>
        <taxon>Psychromonadaceae</taxon>
        <taxon>Psychromonas</taxon>
    </lineage>
</organism>
<evidence type="ECO:0000256" key="1">
    <source>
        <dbReference type="SAM" id="SignalP"/>
    </source>
</evidence>
<dbReference type="Proteomes" id="UP001366060">
    <property type="component" value="Unassembled WGS sequence"/>
</dbReference>
<feature type="domain" description="DUF4136" evidence="2">
    <location>
        <begin position="49"/>
        <end position="196"/>
    </location>
</feature>
<keyword evidence="1" id="KW-0732">Signal</keyword>
<keyword evidence="4" id="KW-1185">Reference proteome</keyword>
<dbReference type="EMBL" id="JBAKBA010000009">
    <property type="protein sequence ID" value="MEL0658602.1"/>
    <property type="molecule type" value="Genomic_DNA"/>
</dbReference>
<sequence>MKKWCFLFVLVGMQLTLVGCSTQTTPVKEVQEQTETKRLMIVSSGNPSKVLPAFTTYSWSEEYNQVLSSVAGQNQQELKSYIRDQIKAYLSTKGYEFKADPKQANVVFGFLFALEDAIADRTIQERFGLLPGLRRAKASDPRYEKGSLLLTVLDNQQKTIYWRSAVQGFVDLEKDKVESDSTRMQGILNMMLKDFPEAGK</sequence>
<accession>A0ABU9H9Q9</accession>
<protein>
    <submittedName>
        <fullName evidence="3">DUF4136 domain-containing protein</fullName>
    </submittedName>
</protein>
<reference evidence="3 4" key="1">
    <citation type="submission" date="2024-02" db="EMBL/GenBank/DDBJ databases">
        <title>Bacteria isolated from the canopy kelp, Nereocystis luetkeana.</title>
        <authorList>
            <person name="Pfister C.A."/>
            <person name="Younker I.T."/>
            <person name="Light S.H."/>
        </authorList>
    </citation>
    <scope>NUCLEOTIDE SEQUENCE [LARGE SCALE GENOMIC DNA]</scope>
    <source>
        <strain evidence="3 4">TI.2.07</strain>
    </source>
</reference>
<feature type="chain" id="PRO_5046041969" evidence="1">
    <location>
        <begin position="19"/>
        <end position="200"/>
    </location>
</feature>
<name>A0ABU9H9Q9_9GAMM</name>
<dbReference type="RefSeq" id="WP_341627246.1">
    <property type="nucleotide sequence ID" value="NZ_JBAKBA010000009.1"/>
</dbReference>
<feature type="signal peptide" evidence="1">
    <location>
        <begin position="1"/>
        <end position="18"/>
    </location>
</feature>
<evidence type="ECO:0000313" key="4">
    <source>
        <dbReference type="Proteomes" id="UP001366060"/>
    </source>
</evidence>
<evidence type="ECO:0000259" key="2">
    <source>
        <dbReference type="Pfam" id="PF13590"/>
    </source>
</evidence>